<feature type="compositionally biased region" description="Polar residues" evidence="1">
    <location>
        <begin position="601"/>
        <end position="620"/>
    </location>
</feature>
<feature type="compositionally biased region" description="Basic and acidic residues" evidence="1">
    <location>
        <begin position="590"/>
        <end position="600"/>
    </location>
</feature>
<feature type="compositionally biased region" description="Pro residues" evidence="1">
    <location>
        <begin position="777"/>
        <end position="788"/>
    </location>
</feature>
<dbReference type="PANTHER" id="PTHR23039">
    <property type="entry name" value="NANCE-HORAN SYNDROME PROTEIN"/>
    <property type="match status" value="1"/>
</dbReference>
<feature type="compositionally biased region" description="Polar residues" evidence="1">
    <location>
        <begin position="429"/>
        <end position="450"/>
    </location>
</feature>
<proteinExistence type="predicted"/>
<feature type="compositionally biased region" description="Basic and acidic residues" evidence="1">
    <location>
        <begin position="695"/>
        <end position="708"/>
    </location>
</feature>
<sequence length="1537" mass="164631">MSRRRSTGDLVPKDITEILAREARVQRGQKKSGSSLGHAFSWFKGSRKKKNIGSGLNRAVIGVTDVKPALQNHEPAKAGPKTNEDQKRLTVHYTTSQHYQENVFIEGSRPQFLEDLHTEAQEGLKILQQEEHQNGLNFPDNESIASTDTLRPEQDVSSKDGGLSVELRSTTGSTDTTITSAVSTRPVLTRQGSTFKPLNPVKRLDRSKKRSRRTTIMGIPNQVQRELALHRTSTFQQLVSTQPLDQDGKMSHSQSGVVIVPTVDGGTPVANKEGARVHLSDLEAASRDEQLLTKHLQAMNQGEHPFNHQSFSSYLGPTSNLRPKSLAVPGMTTSLTFSSSSMLSFLQEPLGPVMSISPQATYLSTIIPNAVLPASIEVIEIDRSSSRARGSSVNHGGSVRTVSKSSLASGDSAVSPLLSRRSDGDDSQADNFQKDSTNMPTSASGSNWTESQSSKTIISQSSPSSSKSSTHGANSQKVELNGQESPVEHASEDHDHVSLRSSVSMISSRSENVFAGQGCESGLSGSVSAGDEGKNKQNFTRSLSVMKTKQPPAPPRRTNSLHNNRIRSNHRALVDSKVLNESMSGEMANDTEKPATKNDTKSVNADSSRTPIPVSNSTDPVSVIAPTNPLSTTQVSSTEVGRATDSQSECTSSSPQKTHSDGGKFERTLSPSSGYSSQSGTPTLSPKGISPTSPEKQKTKPIKPDRSVSRASSSGASPSSSLTSLSSVASESVNVHVSASSPSPPPQGSSSKIAAKEPTPKNSSPSVTAEVRELLNIPPPPKVKAPCPPPPETWVHNRRSFELLCGSCPNVNNGTQTPAGIQNSTVKQAGTQTEDSIEKQVLVEEQSSMEKSGTELTESPAKPETLLETVPGIVLKELEDSECRGIHEERIEVSADTQKPEQSCPVVKLPESREVTPKKDPPPVMKKPVTVLLREEQTLKEPSVDEQQSQLSSSATTEVDVPVENSKISSLDPLDKSGSETDNRKVISKQTLSVEAPKISKTSPPPTPPPTYHPTPPLSRKTPTPSVSMTSDDLDRVQEESHVIESCWPPPPPPMEGDSVFDGGDEVDFPPPPPPLMSEIVPKVTDSCMMVLDLSKSQTEKVEAPMEDLSEVGTSVYDQIPHVPPAPLQTVTDSSLEVDVQVSKSNTCDEISCRQVQNTTTTDSAKPAPVEVPVLQPVTKIEHQVSVSTLVPSSSFLNQDSLRTEDHLSFGPPVSTHPQVTIPVAPPLQADNLTNGVNFRRQPSVANRDSRSKELLSRHKSAPIPKEDANIPLVTPSLLQMVRLRSVNMTEDQVKAPSEDKSTSQEAPATENCPISIPGPHNVPQKPIRKSLSLKSPPKTVKASPVTLNTPTMTLNTTSLRLQEAIRMKTAAMSSRDGLPSRLGVWSSAHSYVSEQGALSQKTLEGGDMHKSPASTASFIFSRSTKKVVIEPAAISCPEAQASLKHSLAVELRQITDQSKTVTFSNGGVKSDKVPPPVAKKPAHGSGSTTQSPPACTAKMDFSVGGNGAIGVRNVSGLTQLETTTTRVTADTIETLF</sequence>
<feature type="compositionally biased region" description="Low complexity" evidence="1">
    <location>
        <begin position="670"/>
        <end position="683"/>
    </location>
</feature>
<feature type="compositionally biased region" description="Polar residues" evidence="1">
    <location>
        <begin position="1021"/>
        <end position="1031"/>
    </location>
</feature>
<feature type="compositionally biased region" description="Pro residues" evidence="1">
    <location>
        <begin position="1003"/>
        <end position="1017"/>
    </location>
</feature>
<feature type="compositionally biased region" description="Basic and acidic residues" evidence="1">
    <location>
        <begin position="486"/>
        <end position="498"/>
    </location>
</feature>
<feature type="compositionally biased region" description="Polar residues" evidence="1">
    <location>
        <begin position="813"/>
        <end position="834"/>
    </location>
</feature>
<feature type="compositionally biased region" description="Basic and acidic residues" evidence="1">
    <location>
        <begin position="910"/>
        <end position="921"/>
    </location>
</feature>
<dbReference type="Pfam" id="PF15273">
    <property type="entry name" value="NHS"/>
    <property type="match status" value="1"/>
</dbReference>
<feature type="region of interest" description="Disordered" evidence="1">
    <location>
        <begin position="1290"/>
        <end position="1352"/>
    </location>
</feature>
<feature type="compositionally biased region" description="Basic and acidic residues" evidence="1">
    <location>
        <begin position="658"/>
        <end position="667"/>
    </location>
</feature>
<feature type="region of interest" description="Disordered" evidence="1">
    <location>
        <begin position="135"/>
        <end position="212"/>
    </location>
</feature>
<feature type="compositionally biased region" description="Basic and acidic residues" evidence="1">
    <location>
        <begin position="1292"/>
        <end position="1303"/>
    </location>
</feature>
<name>A0AAV1HEW6_XYRNO</name>
<organism evidence="2 3">
    <name type="scientific">Xyrichtys novacula</name>
    <name type="common">Pearly razorfish</name>
    <name type="synonym">Hemipteronotus novacula</name>
    <dbReference type="NCBI Taxonomy" id="13765"/>
    <lineage>
        <taxon>Eukaryota</taxon>
        <taxon>Metazoa</taxon>
        <taxon>Chordata</taxon>
        <taxon>Craniata</taxon>
        <taxon>Vertebrata</taxon>
        <taxon>Euteleostomi</taxon>
        <taxon>Actinopterygii</taxon>
        <taxon>Neopterygii</taxon>
        <taxon>Teleostei</taxon>
        <taxon>Neoteleostei</taxon>
        <taxon>Acanthomorphata</taxon>
        <taxon>Eupercaria</taxon>
        <taxon>Labriformes</taxon>
        <taxon>Labridae</taxon>
        <taxon>Xyrichtys</taxon>
    </lineage>
</organism>
<feature type="compositionally biased region" description="Polar residues" evidence="1">
    <location>
        <begin position="387"/>
        <end position="409"/>
    </location>
</feature>
<dbReference type="EMBL" id="OY660884">
    <property type="protein sequence ID" value="CAJ1083749.1"/>
    <property type="molecule type" value="Genomic_DNA"/>
</dbReference>
<feature type="region of interest" description="Disordered" evidence="1">
    <location>
        <begin position="384"/>
        <end position="504"/>
    </location>
</feature>
<feature type="region of interest" description="Disordered" evidence="1">
    <location>
        <begin position="889"/>
        <end position="1075"/>
    </location>
</feature>
<evidence type="ECO:0000313" key="3">
    <source>
        <dbReference type="Proteomes" id="UP001178508"/>
    </source>
</evidence>
<feature type="compositionally biased region" description="Polar residues" evidence="1">
    <location>
        <begin position="945"/>
        <end position="957"/>
    </location>
</feature>
<feature type="compositionally biased region" description="Basic and acidic residues" evidence="1">
    <location>
        <begin position="933"/>
        <end position="943"/>
    </location>
</feature>
<dbReference type="PANTHER" id="PTHR23039:SF6">
    <property type="entry name" value="SIMILAR TO MKIAA1522 PROTEIN"/>
    <property type="match status" value="1"/>
</dbReference>
<dbReference type="InterPro" id="IPR024845">
    <property type="entry name" value="NHS-like"/>
</dbReference>
<gene>
    <name evidence="2" type="ORF">XNOV1_A037425</name>
</gene>
<feature type="compositionally biased region" description="Polar residues" evidence="1">
    <location>
        <begin position="845"/>
        <end position="857"/>
    </location>
</feature>
<feature type="compositionally biased region" description="Low complexity" evidence="1">
    <location>
        <begin position="169"/>
        <end position="180"/>
    </location>
</feature>
<feature type="compositionally biased region" description="Low complexity" evidence="1">
    <location>
        <begin position="709"/>
        <end position="741"/>
    </location>
</feature>
<feature type="compositionally biased region" description="Low complexity" evidence="1">
    <location>
        <begin position="451"/>
        <end position="470"/>
    </location>
</feature>
<dbReference type="GO" id="GO:0030154">
    <property type="term" value="P:cell differentiation"/>
    <property type="evidence" value="ECO:0007669"/>
    <property type="project" value="TreeGrafter"/>
</dbReference>
<feature type="region of interest" description="Disordered" evidence="1">
    <location>
        <begin position="813"/>
        <end position="868"/>
    </location>
</feature>
<keyword evidence="3" id="KW-1185">Reference proteome</keyword>
<accession>A0AAV1HEW6</accession>
<feature type="region of interest" description="Disordered" evidence="1">
    <location>
        <begin position="1463"/>
        <end position="1495"/>
    </location>
</feature>
<feature type="region of interest" description="Disordered" evidence="1">
    <location>
        <begin position="525"/>
        <end position="788"/>
    </location>
</feature>
<evidence type="ECO:0000313" key="2">
    <source>
        <dbReference type="EMBL" id="CAJ1083749.1"/>
    </source>
</evidence>
<feature type="compositionally biased region" description="Basic and acidic residues" evidence="1">
    <location>
        <begin position="1033"/>
        <end position="1043"/>
    </location>
</feature>
<evidence type="ECO:0000256" key="1">
    <source>
        <dbReference type="SAM" id="MobiDB-lite"/>
    </source>
</evidence>
<feature type="compositionally biased region" description="Polar residues" evidence="1">
    <location>
        <begin position="471"/>
        <end position="484"/>
    </location>
</feature>
<feature type="compositionally biased region" description="Basic and acidic residues" evidence="1">
    <location>
        <begin position="973"/>
        <end position="985"/>
    </location>
</feature>
<feature type="compositionally biased region" description="Polar residues" evidence="1">
    <location>
        <begin position="536"/>
        <end position="547"/>
    </location>
</feature>
<reference evidence="2" key="1">
    <citation type="submission" date="2023-08" db="EMBL/GenBank/DDBJ databases">
        <authorList>
            <person name="Alioto T."/>
            <person name="Alioto T."/>
            <person name="Gomez Garrido J."/>
        </authorList>
    </citation>
    <scope>NUCLEOTIDE SEQUENCE</scope>
</reference>
<protein>
    <submittedName>
        <fullName evidence="2">Uncharacterized protein KIAA1522 homolog isoform X1</fullName>
    </submittedName>
</protein>
<feature type="compositionally biased region" description="Polar residues" evidence="1">
    <location>
        <begin position="628"/>
        <end position="657"/>
    </location>
</feature>
<dbReference type="Proteomes" id="UP001178508">
    <property type="component" value="Chromosome 21"/>
</dbReference>